<dbReference type="OrthoDB" id="2660324at2"/>
<evidence type="ECO:0000313" key="2">
    <source>
        <dbReference type="Proteomes" id="UP000029409"/>
    </source>
</evidence>
<organism evidence="1 2">
    <name type="scientific">Paenibacillus durus</name>
    <name type="common">Paenibacillus azotofixans</name>
    <dbReference type="NCBI Taxonomy" id="44251"/>
    <lineage>
        <taxon>Bacteria</taxon>
        <taxon>Bacillati</taxon>
        <taxon>Bacillota</taxon>
        <taxon>Bacilli</taxon>
        <taxon>Bacillales</taxon>
        <taxon>Paenibacillaceae</taxon>
        <taxon>Paenibacillus</taxon>
    </lineage>
</organism>
<dbReference type="AlphaFoldDB" id="A0A089HT91"/>
<accession>A0A089HT91</accession>
<evidence type="ECO:0000313" key="1">
    <source>
        <dbReference type="EMBL" id="AIQ14307.1"/>
    </source>
</evidence>
<dbReference type="KEGG" id="pdu:PDUR_22175"/>
<dbReference type="EMBL" id="CP009288">
    <property type="protein sequence ID" value="AIQ14307.1"/>
    <property type="molecule type" value="Genomic_DNA"/>
</dbReference>
<protein>
    <submittedName>
        <fullName evidence="1">Uncharacterized protein</fullName>
    </submittedName>
</protein>
<reference evidence="1 2" key="1">
    <citation type="submission" date="2014-08" db="EMBL/GenBank/DDBJ databases">
        <title>Comparative genomics of the Paenibacillus odorifer group.</title>
        <authorList>
            <person name="den Bakker H.C."/>
            <person name="Tsai Y.-C."/>
            <person name="Martin N."/>
            <person name="Korlach J."/>
            <person name="Wiedmann M."/>
        </authorList>
    </citation>
    <scope>NUCLEOTIDE SEQUENCE [LARGE SCALE GENOMIC DNA]</scope>
    <source>
        <strain evidence="1 2">DSM 1735</strain>
    </source>
</reference>
<name>A0A089HT91_PAEDU</name>
<gene>
    <name evidence="1" type="ORF">PDUR_22175</name>
</gene>
<keyword evidence="2" id="KW-1185">Reference proteome</keyword>
<proteinExistence type="predicted"/>
<sequence>MINSLEILINPLIRNRLDSMYSDLKDHNSDFVQISNESVQYFKTIQESLPDNLQHTLFLYEDAQITLQAILESNIYLQGFKDALHLFNELHIAKN</sequence>
<dbReference type="eggNOG" id="ENOG5032EAC">
    <property type="taxonomic scope" value="Bacteria"/>
</dbReference>
<dbReference type="Proteomes" id="UP000029409">
    <property type="component" value="Chromosome"/>
</dbReference>
<dbReference type="RefSeq" id="WP_042208088.1">
    <property type="nucleotide sequence ID" value="NZ_CP009288.1"/>
</dbReference>